<keyword evidence="4" id="KW-0539">Nucleus</keyword>
<evidence type="ECO:0000256" key="2">
    <source>
        <dbReference type="ARBA" id="ARBA00023015"/>
    </source>
</evidence>
<dbReference type="FunFam" id="1.10.10.60:FF:000154">
    <property type="entry name" value="Transcription factor SRM1"/>
    <property type="match status" value="1"/>
</dbReference>
<reference evidence="5" key="1">
    <citation type="submission" date="2015-07" db="EMBL/GenBank/DDBJ databases">
        <title>Transcriptome Assembly of Anthurium amnicola.</title>
        <authorList>
            <person name="Suzuki J."/>
        </authorList>
    </citation>
    <scope>NUCLEOTIDE SEQUENCE</scope>
</reference>
<evidence type="ECO:0000256" key="3">
    <source>
        <dbReference type="ARBA" id="ARBA00023163"/>
    </source>
</evidence>
<dbReference type="PANTHER" id="PTHR43952:SF45">
    <property type="entry name" value="PROTEIN RADIALIS-LIKE 4"/>
    <property type="match status" value="1"/>
</dbReference>
<dbReference type="InterPro" id="IPR009057">
    <property type="entry name" value="Homeodomain-like_sf"/>
</dbReference>
<dbReference type="InterPro" id="IPR044636">
    <property type="entry name" value="RADIALIS-like"/>
</dbReference>
<dbReference type="EMBL" id="GDJX01001567">
    <property type="protein sequence ID" value="JAT66369.1"/>
    <property type="molecule type" value="Transcribed_RNA"/>
</dbReference>
<dbReference type="SUPFAM" id="SSF46689">
    <property type="entry name" value="Homeodomain-like"/>
    <property type="match status" value="1"/>
</dbReference>
<sequence length="99" mass="11178">MGEEESEVSYWSWEDNKLFELALAVVDEGSPARWEAVASIVGSKSAGEVEKHYAILLEDLKSIESGKLDHSFEELLDGEVVCWLEENQRLFGRLDLTDC</sequence>
<dbReference type="GO" id="GO:0003700">
    <property type="term" value="F:DNA-binding transcription factor activity"/>
    <property type="evidence" value="ECO:0007669"/>
    <property type="project" value="InterPro"/>
</dbReference>
<dbReference type="AlphaFoldDB" id="A0A1D1ZHQ0"/>
<name>A0A1D1ZHQ0_9ARAE</name>
<dbReference type="GO" id="GO:0005634">
    <property type="term" value="C:nucleus"/>
    <property type="evidence" value="ECO:0007669"/>
    <property type="project" value="UniProtKB-SubCell"/>
</dbReference>
<accession>A0A1D1ZHQ0</accession>
<evidence type="ECO:0000313" key="5">
    <source>
        <dbReference type="EMBL" id="JAT66369.1"/>
    </source>
</evidence>
<organism evidence="5">
    <name type="scientific">Anthurium amnicola</name>
    <dbReference type="NCBI Taxonomy" id="1678845"/>
    <lineage>
        <taxon>Eukaryota</taxon>
        <taxon>Viridiplantae</taxon>
        <taxon>Streptophyta</taxon>
        <taxon>Embryophyta</taxon>
        <taxon>Tracheophyta</taxon>
        <taxon>Spermatophyta</taxon>
        <taxon>Magnoliopsida</taxon>
        <taxon>Liliopsida</taxon>
        <taxon>Araceae</taxon>
        <taxon>Pothoideae</taxon>
        <taxon>Potheae</taxon>
        <taxon>Anthurium</taxon>
    </lineage>
</organism>
<dbReference type="Gene3D" id="1.10.10.60">
    <property type="entry name" value="Homeodomain-like"/>
    <property type="match status" value="1"/>
</dbReference>
<dbReference type="PANTHER" id="PTHR43952">
    <property type="entry name" value="MYB FAMILY TRANSCRIPTION FACTOR-RELATED"/>
    <property type="match status" value="1"/>
</dbReference>
<protein>
    <submittedName>
        <fullName evidence="5">DnaJ subfamily C member 2</fullName>
    </submittedName>
</protein>
<evidence type="ECO:0000256" key="4">
    <source>
        <dbReference type="ARBA" id="ARBA00023242"/>
    </source>
</evidence>
<keyword evidence="2" id="KW-0805">Transcription regulation</keyword>
<keyword evidence="3" id="KW-0804">Transcription</keyword>
<proteinExistence type="predicted"/>
<gene>
    <name evidence="5" type="primary">DNAJC2</name>
    <name evidence="5" type="ORF">g.18648</name>
</gene>
<evidence type="ECO:0000256" key="1">
    <source>
        <dbReference type="ARBA" id="ARBA00004123"/>
    </source>
</evidence>
<comment type="subcellular location">
    <subcellularLocation>
        <location evidence="1">Nucleus</location>
    </subcellularLocation>
</comment>